<gene>
    <name evidence="2" type="ORF">ST47_g3362</name>
</gene>
<protein>
    <submittedName>
        <fullName evidence="2">Uncharacterized protein</fullName>
    </submittedName>
</protein>
<sequence>MAGQQMPRRKMLSQRKPTKVLKKHKTIVKYDRRDCELTAHQQSWARSLAVSLSGWRKRQAFLKAQLEAHVNAESARVAEEATLQATLQAQEDERRAQSVILTAEADARFARDAAAYRRRAIEIYQSNIEDETEEERDDEEYMHDYITKLCKYGSSTKRRKVQDIEDDDRDESDTENPDVMSSAKTYPTPIFPSATNVDWRVKAQNGIAKKKLTIDKGWSAVTWNQKSNVHERLLLLESDGFGISQLQDRKASSEEITAIILERAAVQQRPDNTASLPVQTHEEGKPVADRQASPPQPPTNASPISDHQNAPAPMPQSATPPIPEDDTQPFCFDEPYQPRASPRLKRKRDCHSDDEDSEDTAAISSYPPLKKRNIVFHTVDALRLQALQEIKRKVLRCVFRPARSICQEPSPCSKIIFSAEALSSSRKEKHTTSILDYLYAQHASMSSPDEPLSIPLTGYSNIMAELRFLTDTSSATETSMTIIDPDFVDEELNSTAVFQSETEDSSPHKQVTTEDFYRKKSRITISKDEQNRQVFRGDALTLAELFKVLQQRELSYRVDWEWDGLRLIPSSALLWSLGPETLDTLLNIEHRLRQCAGAGGAEICIQKLGSERAGFS</sequence>
<accession>A0A163HVT9</accession>
<proteinExistence type="predicted"/>
<evidence type="ECO:0000313" key="2">
    <source>
        <dbReference type="EMBL" id="KZM25507.1"/>
    </source>
</evidence>
<feature type="compositionally biased region" description="Polar residues" evidence="1">
    <location>
        <begin position="269"/>
        <end position="278"/>
    </location>
</feature>
<keyword evidence="3" id="KW-1185">Reference proteome</keyword>
<feature type="compositionally biased region" description="Acidic residues" evidence="1">
    <location>
        <begin position="164"/>
        <end position="176"/>
    </location>
</feature>
<dbReference type="Proteomes" id="UP000076837">
    <property type="component" value="Unassembled WGS sequence"/>
</dbReference>
<feature type="compositionally biased region" description="Pro residues" evidence="1">
    <location>
        <begin position="312"/>
        <end position="322"/>
    </location>
</feature>
<evidence type="ECO:0000256" key="1">
    <source>
        <dbReference type="SAM" id="MobiDB-lite"/>
    </source>
</evidence>
<dbReference type="EMBL" id="JYNV01000125">
    <property type="protein sequence ID" value="KZM25507.1"/>
    <property type="molecule type" value="Genomic_DNA"/>
</dbReference>
<dbReference type="AlphaFoldDB" id="A0A163HVT9"/>
<feature type="region of interest" description="Disordered" evidence="1">
    <location>
        <begin position="159"/>
        <end position="187"/>
    </location>
</feature>
<name>A0A163HVT9_DIDRA</name>
<organism evidence="2 3">
    <name type="scientific">Didymella rabiei</name>
    <name type="common">Chickpea ascochyta blight fungus</name>
    <name type="synonym">Mycosphaerella rabiei</name>
    <dbReference type="NCBI Taxonomy" id="5454"/>
    <lineage>
        <taxon>Eukaryota</taxon>
        <taxon>Fungi</taxon>
        <taxon>Dikarya</taxon>
        <taxon>Ascomycota</taxon>
        <taxon>Pezizomycotina</taxon>
        <taxon>Dothideomycetes</taxon>
        <taxon>Pleosporomycetidae</taxon>
        <taxon>Pleosporales</taxon>
        <taxon>Pleosporineae</taxon>
        <taxon>Didymellaceae</taxon>
        <taxon>Ascochyta</taxon>
    </lineage>
</organism>
<comment type="caution">
    <text evidence="2">The sequence shown here is derived from an EMBL/GenBank/DDBJ whole genome shotgun (WGS) entry which is preliminary data.</text>
</comment>
<feature type="region of interest" description="Disordered" evidence="1">
    <location>
        <begin position="268"/>
        <end position="364"/>
    </location>
</feature>
<evidence type="ECO:0000313" key="3">
    <source>
        <dbReference type="Proteomes" id="UP000076837"/>
    </source>
</evidence>
<reference evidence="2 3" key="1">
    <citation type="journal article" date="2016" name="Sci. Rep.">
        <title>Draft genome sequencing and secretome analysis of fungal phytopathogen Ascochyta rabiei provides insight into the necrotrophic effector repertoire.</title>
        <authorList>
            <person name="Verma S."/>
            <person name="Gazara R.K."/>
            <person name="Nizam S."/>
            <person name="Parween S."/>
            <person name="Chattopadhyay D."/>
            <person name="Verma P.K."/>
        </authorList>
    </citation>
    <scope>NUCLEOTIDE SEQUENCE [LARGE SCALE GENOMIC DNA]</scope>
    <source>
        <strain evidence="2 3">ArDII</strain>
    </source>
</reference>